<organism evidence="4 5">
    <name type="scientific">Undibacterium oligocarboniphilum</name>
    <dbReference type="NCBI Taxonomy" id="666702"/>
    <lineage>
        <taxon>Bacteria</taxon>
        <taxon>Pseudomonadati</taxon>
        <taxon>Pseudomonadota</taxon>
        <taxon>Betaproteobacteria</taxon>
        <taxon>Burkholderiales</taxon>
        <taxon>Oxalobacteraceae</taxon>
        <taxon>Undibacterium</taxon>
    </lineage>
</organism>
<feature type="domain" description="HPt" evidence="3">
    <location>
        <begin position="33"/>
        <end position="126"/>
    </location>
</feature>
<evidence type="ECO:0000313" key="4">
    <source>
        <dbReference type="EMBL" id="NVO78848.1"/>
    </source>
</evidence>
<feature type="modified residue" description="Phosphohistidine" evidence="2">
    <location>
        <position position="72"/>
    </location>
</feature>
<keyword evidence="5" id="KW-1185">Reference proteome</keyword>
<dbReference type="SUPFAM" id="SSF47226">
    <property type="entry name" value="Histidine-containing phosphotransfer domain, HPT domain"/>
    <property type="match status" value="1"/>
</dbReference>
<dbReference type="GO" id="GO:0004672">
    <property type="term" value="F:protein kinase activity"/>
    <property type="evidence" value="ECO:0007669"/>
    <property type="project" value="UniProtKB-ARBA"/>
</dbReference>
<proteinExistence type="predicted"/>
<sequence length="131" mass="14790">MNEKSQEMKFAASLQQGQHVQEFDYDKALLSADVEIVRIIGDSFLEACPQYQDEIVEAIQRQDSELLYRSAHTLKGLVGNFGADPVEFLARDLELSGKNNRFEGVTDTLQHLLSELALMNLALRKFLASQE</sequence>
<keyword evidence="1" id="KW-0902">Two-component regulatory system</keyword>
<reference evidence="4 5" key="1">
    <citation type="submission" date="2020-06" db="EMBL/GenBank/DDBJ databases">
        <authorList>
            <person name="Qiu C."/>
            <person name="Liu Z."/>
        </authorList>
    </citation>
    <scope>NUCLEOTIDE SEQUENCE [LARGE SCALE GENOMIC DNA]</scope>
    <source>
        <strain evidence="4 5">EM 1</strain>
    </source>
</reference>
<keyword evidence="2" id="KW-0597">Phosphoprotein</keyword>
<gene>
    <name evidence="4" type="ORF">HV832_13490</name>
</gene>
<dbReference type="EMBL" id="JABXYJ010000007">
    <property type="protein sequence ID" value="NVO78848.1"/>
    <property type="molecule type" value="Genomic_DNA"/>
</dbReference>
<dbReference type="Proteomes" id="UP000588051">
    <property type="component" value="Unassembled WGS sequence"/>
</dbReference>
<dbReference type="RefSeq" id="WP_176804377.1">
    <property type="nucleotide sequence ID" value="NZ_JABXYJ010000007.1"/>
</dbReference>
<accession>A0A850QHT0</accession>
<evidence type="ECO:0000313" key="5">
    <source>
        <dbReference type="Proteomes" id="UP000588051"/>
    </source>
</evidence>
<dbReference type="PROSITE" id="PS50894">
    <property type="entry name" value="HPT"/>
    <property type="match status" value="1"/>
</dbReference>
<name>A0A850QHT0_9BURK</name>
<dbReference type="Gene3D" id="1.20.120.160">
    <property type="entry name" value="HPT domain"/>
    <property type="match status" value="1"/>
</dbReference>
<dbReference type="InterPro" id="IPR036641">
    <property type="entry name" value="HPT_dom_sf"/>
</dbReference>
<evidence type="ECO:0000256" key="1">
    <source>
        <dbReference type="ARBA" id="ARBA00023012"/>
    </source>
</evidence>
<dbReference type="AlphaFoldDB" id="A0A850QHT0"/>
<dbReference type="GO" id="GO:0000160">
    <property type="term" value="P:phosphorelay signal transduction system"/>
    <property type="evidence" value="ECO:0007669"/>
    <property type="project" value="UniProtKB-KW"/>
</dbReference>
<evidence type="ECO:0000256" key="2">
    <source>
        <dbReference type="PROSITE-ProRule" id="PRU00110"/>
    </source>
</evidence>
<comment type="caution">
    <text evidence="4">The sequence shown here is derived from an EMBL/GenBank/DDBJ whole genome shotgun (WGS) entry which is preliminary data.</text>
</comment>
<dbReference type="InterPro" id="IPR008207">
    <property type="entry name" value="Sig_transdc_His_kin_Hpt_dom"/>
</dbReference>
<evidence type="ECO:0000259" key="3">
    <source>
        <dbReference type="PROSITE" id="PS50894"/>
    </source>
</evidence>
<dbReference type="Pfam" id="PF01627">
    <property type="entry name" value="Hpt"/>
    <property type="match status" value="1"/>
</dbReference>
<protein>
    <submittedName>
        <fullName evidence="4">Hpt domain-containing protein</fullName>
    </submittedName>
</protein>